<reference evidence="7" key="1">
    <citation type="journal article" date="2006" name="PLoS Biol.">
        <title>Macronuclear genome sequence of the ciliate Tetrahymena thermophila, a model eukaryote.</title>
        <authorList>
            <person name="Eisen J.A."/>
            <person name="Coyne R.S."/>
            <person name="Wu M."/>
            <person name="Wu D."/>
            <person name="Thiagarajan M."/>
            <person name="Wortman J.R."/>
            <person name="Badger J.H."/>
            <person name="Ren Q."/>
            <person name="Amedeo P."/>
            <person name="Jones K.M."/>
            <person name="Tallon L.J."/>
            <person name="Delcher A.L."/>
            <person name="Salzberg S.L."/>
            <person name="Silva J.C."/>
            <person name="Haas B.J."/>
            <person name="Majoros W.H."/>
            <person name="Farzad M."/>
            <person name="Carlton J.M."/>
            <person name="Smith R.K. Jr."/>
            <person name="Garg J."/>
            <person name="Pearlman R.E."/>
            <person name="Karrer K.M."/>
            <person name="Sun L."/>
            <person name="Manning G."/>
            <person name="Elde N.C."/>
            <person name="Turkewitz A.P."/>
            <person name="Asai D.J."/>
            <person name="Wilkes D.E."/>
            <person name="Wang Y."/>
            <person name="Cai H."/>
            <person name="Collins K."/>
            <person name="Stewart B.A."/>
            <person name="Lee S.R."/>
            <person name="Wilamowska K."/>
            <person name="Weinberg Z."/>
            <person name="Ruzzo W.L."/>
            <person name="Wloga D."/>
            <person name="Gaertig J."/>
            <person name="Frankel J."/>
            <person name="Tsao C.-C."/>
            <person name="Gorovsky M.A."/>
            <person name="Keeling P.J."/>
            <person name="Waller R.F."/>
            <person name="Patron N.J."/>
            <person name="Cherry J.M."/>
            <person name="Stover N.A."/>
            <person name="Krieger C.J."/>
            <person name="del Toro C."/>
            <person name="Ryder H.F."/>
            <person name="Williamson S.C."/>
            <person name="Barbeau R.A."/>
            <person name="Hamilton E.P."/>
            <person name="Orias E."/>
        </authorList>
    </citation>
    <scope>NUCLEOTIDE SEQUENCE [LARGE SCALE GENOMIC DNA]</scope>
    <source>
        <strain evidence="7">SB210</strain>
    </source>
</reference>
<dbReference type="Gene3D" id="2.40.160.120">
    <property type="match status" value="1"/>
</dbReference>
<dbReference type="GO" id="GO:0005829">
    <property type="term" value="C:cytosol"/>
    <property type="evidence" value="ECO:0007669"/>
    <property type="project" value="TreeGrafter"/>
</dbReference>
<keyword evidence="2" id="KW-0445">Lipid transport</keyword>
<dbReference type="FunFam" id="2.40.160.120:FF:000015">
    <property type="entry name" value="Oxysterol binding protein, putative"/>
    <property type="match status" value="1"/>
</dbReference>
<dbReference type="Proteomes" id="UP000009168">
    <property type="component" value="Unassembled WGS sequence"/>
</dbReference>
<dbReference type="GO" id="GO:0032934">
    <property type="term" value="F:sterol binding"/>
    <property type="evidence" value="ECO:0007669"/>
    <property type="project" value="TreeGrafter"/>
</dbReference>
<feature type="domain" description="PH" evidence="5">
    <location>
        <begin position="7"/>
        <end position="110"/>
    </location>
</feature>
<evidence type="ECO:0000256" key="3">
    <source>
        <dbReference type="ARBA" id="ARBA00023121"/>
    </source>
</evidence>
<dbReference type="SUPFAM" id="SSF50729">
    <property type="entry name" value="PH domain-like"/>
    <property type="match status" value="1"/>
</dbReference>
<dbReference type="GO" id="GO:0006869">
    <property type="term" value="P:lipid transport"/>
    <property type="evidence" value="ECO:0007669"/>
    <property type="project" value="UniProtKB-KW"/>
</dbReference>
<gene>
    <name evidence="6" type="ORF">TTHERM_00683080</name>
</gene>
<sequence>MEETAQSNYKIGVIYKRSKILKSWNKRSIVLNYIKGTLSLRKGKAAKEKVILLENYEVQWVGKPKKSKVYYFNLKAVKDISSQKYKRVIIGDVNEQNAHMWMEEVEKIIDKNYIVQAVGGLTPYQLSQKQKELSLQQNGEQKKNQVYQKNGMLGVPPTSQFMNNQGGAQNSLKNDIPLNGNNVINLNGKKNGNGNGRQVVNINKEEDYDELIKQFESCCQYGENNADEYDERKPNERGLFIPNFNVIYNIQFMPDTIQDNPGIESIYENAPESIKEEVQQVLEGYYKKRKHFLEALYAKVNCEQIEKNLYKNEDNYVLVQEVPDMKPIEVYEEIQTPSTNEHWNSLIGGYQLQPASQNNNETRNLSLISFNFKYDKGENKLVDKDIVSYRYSIQFANAYFIWEFWHLSKQVDKSIESELQNKMQNLFIIFPDPQNNNSTMLIIRSKFTFQNEDQKQQGQNIMRFLKGFETISKCLLPLSIAQDIIVECNAEQEDGDNADEVDSQVFISIRIDRPVTTGNAEDEYTVQQIDQILEKIEKKSHINECIKAKHEMRIVSGIYQVVKSTKEKGHYCWKHDYRRDEKKGGLTYHNEKLMKEQKAVIMMMIKRIGSNILNGRGIMNISMPVQVFDSKSMIQRLAKGFGHAPNFLEKGGLVNSSIEQIKYTASFLLSSFIMGFNQEKPFNPIIGETVQARLNGCPIYFEQTSHHPPISNYYLYGRGYDLYGCHIPLVNMGANSLTGLLAGNPTVYFKNTQNKVYAIWNSFNLFNTAIGQRSLNCFGRAYVWEPKSNLVLELIYNPNGSSGLSSLFSKKSVIDEVSGAIYKVKPHVIKMLQEAHKPMAKKGELALDLNNDVLQLISKAEGIWCRYLEFDGMRYWDDSKDFPYMCEYEMNPLPSDSRYRYDLLYFQKNDKKKSQDMKEEMEEAQRYDQKIRDLGKKNRKKQ</sequence>
<dbReference type="PANTHER" id="PTHR10972:SF148">
    <property type="entry name" value="OXYSTEROL-BINDING PROTEIN 9"/>
    <property type="match status" value="1"/>
</dbReference>
<feature type="region of interest" description="Disordered" evidence="4">
    <location>
        <begin position="910"/>
        <end position="942"/>
    </location>
</feature>
<dbReference type="eggNOG" id="KOG1737">
    <property type="taxonomic scope" value="Eukaryota"/>
</dbReference>
<dbReference type="EMBL" id="GG662247">
    <property type="protein sequence ID" value="EAS07102.1"/>
    <property type="molecule type" value="Genomic_DNA"/>
</dbReference>
<dbReference type="InterPro" id="IPR011993">
    <property type="entry name" value="PH-like_dom_sf"/>
</dbReference>
<dbReference type="RefSeq" id="XP_001027344.1">
    <property type="nucleotide sequence ID" value="XM_001027344.1"/>
</dbReference>
<organism evidence="6 7">
    <name type="scientific">Tetrahymena thermophila (strain SB210)</name>
    <dbReference type="NCBI Taxonomy" id="312017"/>
    <lineage>
        <taxon>Eukaryota</taxon>
        <taxon>Sar</taxon>
        <taxon>Alveolata</taxon>
        <taxon>Ciliophora</taxon>
        <taxon>Intramacronucleata</taxon>
        <taxon>Oligohymenophorea</taxon>
        <taxon>Hymenostomatida</taxon>
        <taxon>Tetrahymenina</taxon>
        <taxon>Tetrahymenidae</taxon>
        <taxon>Tetrahymena</taxon>
    </lineage>
</organism>
<accession>I7MJQ9</accession>
<dbReference type="AlphaFoldDB" id="I7MJQ9"/>
<dbReference type="InterPro" id="IPR001849">
    <property type="entry name" value="PH_domain"/>
</dbReference>
<feature type="compositionally biased region" description="Basic and acidic residues" evidence="4">
    <location>
        <begin position="910"/>
        <end position="936"/>
    </location>
</feature>
<dbReference type="PANTHER" id="PTHR10972">
    <property type="entry name" value="OXYSTEROL-BINDING PROTEIN-RELATED"/>
    <property type="match status" value="1"/>
</dbReference>
<evidence type="ECO:0000256" key="2">
    <source>
        <dbReference type="ARBA" id="ARBA00023055"/>
    </source>
</evidence>
<dbReference type="OrthoDB" id="287672at2759"/>
<dbReference type="SUPFAM" id="SSF144000">
    <property type="entry name" value="Oxysterol-binding protein-like"/>
    <property type="match status" value="1"/>
</dbReference>
<dbReference type="OMA" id="SHINECI"/>
<name>I7MJQ9_TETTS</name>
<evidence type="ECO:0000313" key="7">
    <source>
        <dbReference type="Proteomes" id="UP000009168"/>
    </source>
</evidence>
<evidence type="ECO:0000313" key="6">
    <source>
        <dbReference type="EMBL" id="EAS07102.1"/>
    </source>
</evidence>
<dbReference type="InParanoid" id="I7MJQ9"/>
<evidence type="ECO:0000256" key="1">
    <source>
        <dbReference type="ARBA" id="ARBA00022448"/>
    </source>
</evidence>
<dbReference type="InterPro" id="IPR000648">
    <property type="entry name" value="Oxysterol-bd"/>
</dbReference>
<protein>
    <submittedName>
        <fullName evidence="6">Oxysterol-binding protein</fullName>
    </submittedName>
</protein>
<evidence type="ECO:0000259" key="5">
    <source>
        <dbReference type="PROSITE" id="PS50003"/>
    </source>
</evidence>
<dbReference type="Gene3D" id="2.30.29.30">
    <property type="entry name" value="Pleckstrin-homology domain (PH domain)/Phosphotyrosine-binding domain (PTB)"/>
    <property type="match status" value="1"/>
</dbReference>
<dbReference type="KEGG" id="tet:TTHERM_00683080"/>
<dbReference type="PROSITE" id="PS50003">
    <property type="entry name" value="PH_DOMAIN"/>
    <property type="match status" value="1"/>
</dbReference>
<keyword evidence="3" id="KW-0446">Lipid-binding</keyword>
<keyword evidence="7" id="KW-1185">Reference proteome</keyword>
<dbReference type="GO" id="GO:0016020">
    <property type="term" value="C:membrane"/>
    <property type="evidence" value="ECO:0007669"/>
    <property type="project" value="TreeGrafter"/>
</dbReference>
<dbReference type="GeneID" id="7824748"/>
<dbReference type="STRING" id="312017.I7MJQ9"/>
<keyword evidence="1" id="KW-0813">Transport</keyword>
<dbReference type="HOGENOM" id="CLU_311809_0_0_1"/>
<dbReference type="InterPro" id="IPR037239">
    <property type="entry name" value="OSBP_sf"/>
</dbReference>
<evidence type="ECO:0000256" key="4">
    <source>
        <dbReference type="SAM" id="MobiDB-lite"/>
    </source>
</evidence>
<proteinExistence type="predicted"/>
<dbReference type="Pfam" id="PF01237">
    <property type="entry name" value="Oxysterol_BP"/>
    <property type="match status" value="1"/>
</dbReference>